<reference evidence="2" key="2">
    <citation type="submission" date="2020-09" db="EMBL/GenBank/DDBJ databases">
        <authorList>
            <person name="Sun Q."/>
            <person name="Ohkuma M."/>
        </authorList>
    </citation>
    <scope>NUCLEOTIDE SEQUENCE</scope>
    <source>
        <strain evidence="2">JCM 4391</strain>
    </source>
</reference>
<dbReference type="EMBL" id="BMTP01000010">
    <property type="protein sequence ID" value="GGU48514.1"/>
    <property type="molecule type" value="Genomic_DNA"/>
</dbReference>
<protein>
    <recommendedName>
        <fullName evidence="4">Acyl-CoA carboxylase subunit epsilon</fullName>
    </recommendedName>
</protein>
<dbReference type="GO" id="GO:0004658">
    <property type="term" value="F:propionyl-CoA carboxylase activity"/>
    <property type="evidence" value="ECO:0007669"/>
    <property type="project" value="InterPro"/>
</dbReference>
<dbReference type="GO" id="GO:0003989">
    <property type="term" value="F:acetyl-CoA carboxylase activity"/>
    <property type="evidence" value="ECO:0007669"/>
    <property type="project" value="InterPro"/>
</dbReference>
<dbReference type="Pfam" id="PF13822">
    <property type="entry name" value="ACC_epsilon"/>
    <property type="match status" value="1"/>
</dbReference>
<evidence type="ECO:0000313" key="3">
    <source>
        <dbReference type="Proteomes" id="UP000636661"/>
    </source>
</evidence>
<proteinExistence type="predicted"/>
<evidence type="ECO:0000256" key="1">
    <source>
        <dbReference type="SAM" id="MobiDB-lite"/>
    </source>
</evidence>
<reference evidence="2" key="1">
    <citation type="journal article" date="2014" name="Int. J. Syst. Evol. Microbiol.">
        <title>Complete genome sequence of Corynebacterium casei LMG S-19264T (=DSM 44701T), isolated from a smear-ripened cheese.</title>
        <authorList>
            <consortium name="US DOE Joint Genome Institute (JGI-PGF)"/>
            <person name="Walter F."/>
            <person name="Albersmeier A."/>
            <person name="Kalinowski J."/>
            <person name="Ruckert C."/>
        </authorList>
    </citation>
    <scope>NUCLEOTIDE SEQUENCE</scope>
    <source>
        <strain evidence="2">JCM 4391</strain>
    </source>
</reference>
<organism evidence="2 3">
    <name type="scientific">Streptomyces lavendofoliae</name>
    <dbReference type="NCBI Taxonomy" id="67314"/>
    <lineage>
        <taxon>Bacteria</taxon>
        <taxon>Bacillati</taxon>
        <taxon>Actinomycetota</taxon>
        <taxon>Actinomycetes</taxon>
        <taxon>Kitasatosporales</taxon>
        <taxon>Streptomycetaceae</taxon>
        <taxon>Streptomyces</taxon>
    </lineage>
</organism>
<sequence>MLRRKGAAEHERMPLHLRIVHGRPTPTELAALTAVLSALACRTGAEGPRTGPASRRAEWDRGWRAHPAPGSWRARFGSRPRHPHH</sequence>
<feature type="region of interest" description="Disordered" evidence="1">
    <location>
        <begin position="44"/>
        <end position="64"/>
    </location>
</feature>
<evidence type="ECO:0008006" key="4">
    <source>
        <dbReference type="Google" id="ProtNLM"/>
    </source>
</evidence>
<name>A0A918I1K2_9ACTN</name>
<evidence type="ECO:0000313" key="2">
    <source>
        <dbReference type="EMBL" id="GGU48514.1"/>
    </source>
</evidence>
<dbReference type="InterPro" id="IPR032716">
    <property type="entry name" value="ACC_epsilon"/>
</dbReference>
<gene>
    <name evidence="2" type="ORF">GCM10010274_41530</name>
</gene>
<keyword evidence="3" id="KW-1185">Reference proteome</keyword>
<dbReference type="Proteomes" id="UP000636661">
    <property type="component" value="Unassembled WGS sequence"/>
</dbReference>
<dbReference type="AlphaFoldDB" id="A0A918I1K2"/>
<comment type="caution">
    <text evidence="2">The sequence shown here is derived from an EMBL/GenBank/DDBJ whole genome shotgun (WGS) entry which is preliminary data.</text>
</comment>
<accession>A0A918I1K2</accession>